<proteinExistence type="predicted"/>
<dbReference type="OrthoDB" id="916275at2"/>
<name>A0A2K2UBP0_9ACTN</name>
<reference evidence="3" key="1">
    <citation type="submission" date="2018-01" db="EMBL/GenBank/DDBJ databases">
        <title>Rubneribacter badeniensis gen. nov., sp. nov., and Colonibacter rubneri, gen. nov., sp. nov., WGS of new members of the Eggerthellaceae.</title>
        <authorList>
            <person name="Danylec N."/>
            <person name="Stoll D.A."/>
            <person name="Doetsch A."/>
            <person name="Kulling S.E."/>
            <person name="Huch M."/>
        </authorList>
    </citation>
    <scope>NUCLEOTIDE SEQUENCE [LARGE SCALE GENOMIC DNA]</scope>
    <source>
        <strain evidence="3">ResAG-96</strain>
    </source>
</reference>
<dbReference type="InterPro" id="IPR017853">
    <property type="entry name" value="GH"/>
</dbReference>
<sequence length="801" mass="89346">MKKFIIAAIVLFALALCGLYLYFYQGWSVLPLHEGDVQVQVKTEGRSVLLDRGEGFEEFEIRGVDLGAGEPGHFATDYSIDKETYLRWFKQIQDMGANSVRVYTLLGDAFYQAFYEYNVDNPTPLYLMHGVWLDDYAGYSHMDGFDAEYLGKLTSDSQTVVDALHGQRMVELGRVAGTGSYRWDVSPWVLGYILGVEWEPSTVAYTDLQQGNRRGYEGCYFRASEDATPFENMLAQLGDEVVGYESRRYGEQHLIAFSNWPSTDPFKYPEQVEETFDKYAAVDAEHVQATGEVKAGMFASYHVYPYFPDYARYVEELAQTTDDLGEVNTYYAYLKTLVDHHSMPVVISEFGIPAARGMAQQDHNTGRNQGHASEQDQARDLVRTYHDIRQAGAAGSFVFEWQDEWFKRTWNTVYATDQQKTPYWPDWQTNEQFFGLLAFDPGRERSVSYVDGDLEEWDGEDAVTQGDGVTVSAKYDEKFLYLMVRTEDGSALGDDVYLPIDTTPKSGAYGNAAAILSSWGRPQDDAPEAGGVAGVEGGAPIEGDAVAADGEAESEERTFVDAQAGELPRMTFDRGVDFIVALHREGESRVAVQERYECLRPMMMWRLALDDAFADPPASDSTTFRTIELALRTVRDAANDAEEAIAIGADDPRTFETGLLREGDGNPAHEGYDSLADYRFGRDFVEVRLPWQLLNFSSPSEMLVHDDYYERYGVENLAIKGIGIGAVQNAEGALVSLADVPLEGWGTQPEYHERLKASYYALQEVWTSADPAAAAAATAREAVEPEGLQPEVGARAEADGL</sequence>
<dbReference type="Proteomes" id="UP000236197">
    <property type="component" value="Unassembled WGS sequence"/>
</dbReference>
<evidence type="ECO:0000313" key="2">
    <source>
        <dbReference type="EMBL" id="PNV67736.1"/>
    </source>
</evidence>
<dbReference type="EMBL" id="PPEK01000006">
    <property type="protein sequence ID" value="PNV67736.1"/>
    <property type="molecule type" value="Genomic_DNA"/>
</dbReference>
<evidence type="ECO:0000256" key="1">
    <source>
        <dbReference type="SAM" id="MobiDB-lite"/>
    </source>
</evidence>
<organism evidence="2 3">
    <name type="scientific">Enteroscipio rubneri</name>
    <dbReference type="NCBI Taxonomy" id="2070686"/>
    <lineage>
        <taxon>Bacteria</taxon>
        <taxon>Bacillati</taxon>
        <taxon>Actinomycetota</taxon>
        <taxon>Coriobacteriia</taxon>
        <taxon>Eggerthellales</taxon>
        <taxon>Eggerthellaceae</taxon>
        <taxon>Enteroscipio</taxon>
    </lineage>
</organism>
<dbReference type="Gene3D" id="3.20.20.80">
    <property type="entry name" value="Glycosidases"/>
    <property type="match status" value="2"/>
</dbReference>
<dbReference type="RefSeq" id="WP_103265021.1">
    <property type="nucleotide sequence ID" value="NZ_CABMLE010000006.1"/>
</dbReference>
<protein>
    <recommendedName>
        <fullName evidence="4">Family 2 glycosyl transferase</fullName>
    </recommendedName>
</protein>
<evidence type="ECO:0000313" key="3">
    <source>
        <dbReference type="Proteomes" id="UP000236197"/>
    </source>
</evidence>
<feature type="region of interest" description="Disordered" evidence="1">
    <location>
        <begin position="782"/>
        <end position="801"/>
    </location>
</feature>
<dbReference type="AlphaFoldDB" id="A0A2K2UBP0"/>
<dbReference type="SUPFAM" id="SSF51445">
    <property type="entry name" value="(Trans)glycosidases"/>
    <property type="match status" value="1"/>
</dbReference>
<evidence type="ECO:0008006" key="4">
    <source>
        <dbReference type="Google" id="ProtNLM"/>
    </source>
</evidence>
<comment type="caution">
    <text evidence="2">The sequence shown here is derived from an EMBL/GenBank/DDBJ whole genome shotgun (WGS) entry which is preliminary data.</text>
</comment>
<keyword evidence="3" id="KW-1185">Reference proteome</keyword>
<gene>
    <name evidence="2" type="ORF">C2L71_06770</name>
</gene>
<accession>A0A2K2UBP0</accession>